<dbReference type="GO" id="GO:0005829">
    <property type="term" value="C:cytosol"/>
    <property type="evidence" value="ECO:0007669"/>
    <property type="project" value="TreeGrafter"/>
</dbReference>
<dbReference type="PANTHER" id="PTHR33317:SF4">
    <property type="entry name" value="POLYNUCLEOTIDYL TRANSFERASE, RIBONUCLEASE H-LIKE SUPERFAMILY PROTEIN"/>
    <property type="match status" value="1"/>
</dbReference>
<evidence type="ECO:0000313" key="8">
    <source>
        <dbReference type="Proteomes" id="UP000030661"/>
    </source>
</evidence>
<keyword evidence="4 5" id="KW-0378">Hydrolase</keyword>
<dbReference type="GO" id="GO:0004518">
    <property type="term" value="F:nuclease activity"/>
    <property type="evidence" value="ECO:0007669"/>
    <property type="project" value="UniProtKB-KW"/>
</dbReference>
<keyword evidence="8" id="KW-1185">Reference proteome</keyword>
<dbReference type="EC" id="3.1.-.-" evidence="5"/>
<reference evidence="7" key="1">
    <citation type="journal article" date="2015" name="PeerJ">
        <title>First genomic representation of candidate bacterial phylum KSB3 points to enhanced environmental sensing as a trigger of wastewater bulking.</title>
        <authorList>
            <person name="Sekiguchi Y."/>
            <person name="Ohashi A."/>
            <person name="Parks D.H."/>
            <person name="Yamauchi T."/>
            <person name="Tyson G.W."/>
            <person name="Hugenholtz P."/>
        </authorList>
    </citation>
    <scope>NUCLEOTIDE SEQUENCE [LARGE SCALE GENOMIC DNA]</scope>
</reference>
<dbReference type="Gene3D" id="3.30.420.140">
    <property type="entry name" value="YqgF/RNase H-like domain"/>
    <property type="match status" value="1"/>
</dbReference>
<dbReference type="CDD" id="cd16964">
    <property type="entry name" value="YqgF"/>
    <property type="match status" value="1"/>
</dbReference>
<feature type="domain" description="YqgF/RNase H-like" evidence="6">
    <location>
        <begin position="2"/>
        <end position="102"/>
    </location>
</feature>
<dbReference type="STRING" id="1499967.U27_03158"/>
<organism evidence="7">
    <name type="scientific">Vecturithrix granuli</name>
    <dbReference type="NCBI Taxonomy" id="1499967"/>
    <lineage>
        <taxon>Bacteria</taxon>
        <taxon>Candidatus Moduliflexota</taxon>
        <taxon>Candidatus Vecturitrichia</taxon>
        <taxon>Candidatus Vecturitrichales</taxon>
        <taxon>Candidatus Vecturitrichaceae</taxon>
        <taxon>Candidatus Vecturithrix</taxon>
    </lineage>
</organism>
<evidence type="ECO:0000256" key="5">
    <source>
        <dbReference type="HAMAP-Rule" id="MF_00651"/>
    </source>
</evidence>
<evidence type="ECO:0000256" key="1">
    <source>
        <dbReference type="ARBA" id="ARBA00022490"/>
    </source>
</evidence>
<dbReference type="HOGENOM" id="CLU_098240_2_0_0"/>
<dbReference type="Pfam" id="PF03652">
    <property type="entry name" value="RuvX"/>
    <property type="match status" value="1"/>
</dbReference>
<dbReference type="InterPro" id="IPR005227">
    <property type="entry name" value="YqgF"/>
</dbReference>
<comment type="similarity">
    <text evidence="5">Belongs to the YqgF HJR family.</text>
</comment>
<evidence type="ECO:0000259" key="6">
    <source>
        <dbReference type="SMART" id="SM00732"/>
    </source>
</evidence>
<dbReference type="InterPro" id="IPR037027">
    <property type="entry name" value="YqgF/RNaseH-like_dom_sf"/>
</dbReference>
<keyword evidence="2 5" id="KW-0690">Ribosome biogenesis</keyword>
<dbReference type="InterPro" id="IPR012337">
    <property type="entry name" value="RNaseH-like_sf"/>
</dbReference>
<comment type="function">
    <text evidence="5">Could be a nuclease involved in processing of the 5'-end of pre-16S rRNA.</text>
</comment>
<dbReference type="AlphaFoldDB" id="A0A081BV41"/>
<keyword evidence="3 5" id="KW-0540">Nuclease</keyword>
<dbReference type="EMBL" id="DF820464">
    <property type="protein sequence ID" value="GAK56196.1"/>
    <property type="molecule type" value="Genomic_DNA"/>
</dbReference>
<keyword evidence="1 5" id="KW-0963">Cytoplasm</keyword>
<protein>
    <recommendedName>
        <fullName evidence="5">Putative pre-16S rRNA nuclease</fullName>
        <ecNumber evidence="5">3.1.-.-</ecNumber>
    </recommendedName>
</protein>
<gene>
    <name evidence="7" type="ORF">U27_03158</name>
</gene>
<sequence>MIKALGLDVGGAKIGVAVSDGLGYTAQGMTTFTRRSLQHDLKTIRQLIHENDIGEVVIGLPLHLNGHYSAQTKKVMSFCRYLSQNLHVPVRTWDERLTTVQAINILKTGHVRWKKRAPLVDKVAAIIILQGYLDWKNIMQDTNVAVSG</sequence>
<dbReference type="GO" id="GO:0000967">
    <property type="term" value="P:rRNA 5'-end processing"/>
    <property type="evidence" value="ECO:0007669"/>
    <property type="project" value="UniProtKB-UniRule"/>
</dbReference>
<dbReference type="Proteomes" id="UP000030661">
    <property type="component" value="Unassembled WGS sequence"/>
</dbReference>
<dbReference type="SUPFAM" id="SSF53098">
    <property type="entry name" value="Ribonuclease H-like"/>
    <property type="match status" value="1"/>
</dbReference>
<dbReference type="SMART" id="SM00732">
    <property type="entry name" value="YqgFc"/>
    <property type="match status" value="1"/>
</dbReference>
<evidence type="ECO:0000256" key="2">
    <source>
        <dbReference type="ARBA" id="ARBA00022517"/>
    </source>
</evidence>
<evidence type="ECO:0000256" key="4">
    <source>
        <dbReference type="ARBA" id="ARBA00022801"/>
    </source>
</evidence>
<evidence type="ECO:0000256" key="3">
    <source>
        <dbReference type="ARBA" id="ARBA00022722"/>
    </source>
</evidence>
<accession>A0A081BV41</accession>
<dbReference type="PANTHER" id="PTHR33317">
    <property type="entry name" value="POLYNUCLEOTIDYL TRANSFERASE, RIBONUCLEASE H-LIKE SUPERFAMILY PROTEIN"/>
    <property type="match status" value="1"/>
</dbReference>
<dbReference type="InterPro" id="IPR006641">
    <property type="entry name" value="YqgF/RNaseH-like_dom"/>
</dbReference>
<comment type="subcellular location">
    <subcellularLocation>
        <location evidence="5">Cytoplasm</location>
    </subcellularLocation>
</comment>
<proteinExistence type="inferred from homology"/>
<dbReference type="HAMAP" id="MF_00651">
    <property type="entry name" value="Nuclease_YqgF"/>
    <property type="match status" value="1"/>
</dbReference>
<dbReference type="GO" id="GO:0016788">
    <property type="term" value="F:hydrolase activity, acting on ester bonds"/>
    <property type="evidence" value="ECO:0007669"/>
    <property type="project" value="UniProtKB-UniRule"/>
</dbReference>
<evidence type="ECO:0000313" key="7">
    <source>
        <dbReference type="EMBL" id="GAK56196.1"/>
    </source>
</evidence>
<dbReference type="eggNOG" id="COG0816">
    <property type="taxonomic scope" value="Bacteria"/>
</dbReference>
<dbReference type="NCBIfam" id="TIGR00250">
    <property type="entry name" value="RNAse_H_YqgF"/>
    <property type="match status" value="1"/>
</dbReference>
<name>A0A081BV41_VECG1</name>